<dbReference type="PANTHER" id="PTHR30126">
    <property type="entry name" value="HTH-TYPE TRANSCRIPTIONAL REGULATOR"/>
    <property type="match status" value="1"/>
</dbReference>
<dbReference type="EMBL" id="AEIG01000011">
    <property type="protein sequence ID" value="EGG30598.1"/>
    <property type="molecule type" value="Genomic_DNA"/>
</dbReference>
<keyword evidence="4" id="KW-0804">Transcription</keyword>
<evidence type="ECO:0000313" key="5">
    <source>
        <dbReference type="EMBL" id="EGG30598.1"/>
    </source>
</evidence>
<dbReference type="InterPro" id="IPR036390">
    <property type="entry name" value="WH_DNA-bd_sf"/>
</dbReference>
<keyword evidence="2" id="KW-0805">Transcription regulation</keyword>
<dbReference type="InterPro" id="IPR005119">
    <property type="entry name" value="LysR_subst-bd"/>
</dbReference>
<dbReference type="InterPro" id="IPR000847">
    <property type="entry name" value="LysR_HTH_N"/>
</dbReference>
<organism evidence="5 6">
    <name type="scientific">Aequoribacter fuscus</name>
    <dbReference type="NCBI Taxonomy" id="2518989"/>
    <lineage>
        <taxon>Bacteria</taxon>
        <taxon>Pseudomonadati</taxon>
        <taxon>Pseudomonadota</taxon>
        <taxon>Gammaproteobacteria</taxon>
        <taxon>Cellvibrionales</taxon>
        <taxon>Halieaceae</taxon>
        <taxon>Aequoribacter</taxon>
    </lineage>
</organism>
<dbReference type="Gene3D" id="1.10.10.10">
    <property type="entry name" value="Winged helix-like DNA-binding domain superfamily/Winged helix DNA-binding domain"/>
    <property type="match status" value="1"/>
</dbReference>
<proteinExistence type="inferred from homology"/>
<sequence>MKLTLKQLQVFLAVAQHKNTSLAAQALHLSQSAVSASLNTLEQYYQVQLFDRVGKRLELNSLGQEVRVQAEQLLGQAQALESGLAGYKDLGHLRIGASYTIANHMAINYFSDYLTQFPEAKIDLISANSPDIVTKLLNYEIDIAMIEVRSAHSDLLLEPWVEDELVVFCSANHPLAQTGRLSEADILKERWILREPDSGARQFFNRSFAHLINEMPIYLQFRHNEQIKKAVESGLGIGCLSEKVLGTNLESGNLVPLALPAGINLRRRFYLATLKDRYRSLGAQYWLRLCAAA</sequence>
<evidence type="ECO:0000256" key="1">
    <source>
        <dbReference type="ARBA" id="ARBA00009437"/>
    </source>
</evidence>
<protein>
    <submittedName>
        <fullName evidence="5">Transcriptional regulator, LysR family</fullName>
    </submittedName>
</protein>
<evidence type="ECO:0000256" key="2">
    <source>
        <dbReference type="ARBA" id="ARBA00023015"/>
    </source>
</evidence>
<dbReference type="Gene3D" id="3.40.190.290">
    <property type="match status" value="1"/>
</dbReference>
<dbReference type="Pfam" id="PF03466">
    <property type="entry name" value="LysR_substrate"/>
    <property type="match status" value="1"/>
</dbReference>
<name>F3KZB1_9GAMM</name>
<comment type="caution">
    <text evidence="5">The sequence shown here is derived from an EMBL/GenBank/DDBJ whole genome shotgun (WGS) entry which is preliminary data.</text>
</comment>
<comment type="similarity">
    <text evidence="1">Belongs to the LysR transcriptional regulatory family.</text>
</comment>
<dbReference type="InterPro" id="IPR036388">
    <property type="entry name" value="WH-like_DNA-bd_sf"/>
</dbReference>
<dbReference type="Pfam" id="PF00126">
    <property type="entry name" value="HTH_1"/>
    <property type="match status" value="1"/>
</dbReference>
<evidence type="ECO:0000313" key="6">
    <source>
        <dbReference type="Proteomes" id="UP000005615"/>
    </source>
</evidence>
<dbReference type="PANTHER" id="PTHR30126:SF94">
    <property type="entry name" value="LYSR FAMILY TRANSCRIPTIONAL REGULATOR"/>
    <property type="match status" value="1"/>
</dbReference>
<dbReference type="GO" id="GO:0003700">
    <property type="term" value="F:DNA-binding transcription factor activity"/>
    <property type="evidence" value="ECO:0007669"/>
    <property type="project" value="InterPro"/>
</dbReference>
<dbReference type="Proteomes" id="UP000005615">
    <property type="component" value="Unassembled WGS sequence"/>
</dbReference>
<dbReference type="AlphaFoldDB" id="F3KZB1"/>
<reference evidence="5 6" key="1">
    <citation type="journal article" date="2011" name="J. Bacteriol.">
        <title>Genome sequence of strain IMCC3088, a proteorhodopsin-containing marine bacterium belonging to the OM60/NOR5 clade.</title>
        <authorList>
            <person name="Jang Y."/>
            <person name="Oh H.M."/>
            <person name="Kang I."/>
            <person name="Lee K."/>
            <person name="Yang S.J."/>
            <person name="Cho J.C."/>
        </authorList>
    </citation>
    <scope>NUCLEOTIDE SEQUENCE [LARGE SCALE GENOMIC DNA]</scope>
    <source>
        <strain evidence="5 6">IMCC3088</strain>
    </source>
</reference>
<gene>
    <name evidence="5" type="ORF">IMCC3088_222</name>
</gene>
<dbReference type="eggNOG" id="COG0583">
    <property type="taxonomic scope" value="Bacteria"/>
</dbReference>
<dbReference type="OrthoDB" id="9808620at2"/>
<dbReference type="SUPFAM" id="SSF46785">
    <property type="entry name" value="Winged helix' DNA-binding domain"/>
    <property type="match status" value="1"/>
</dbReference>
<keyword evidence="3" id="KW-0238">DNA-binding</keyword>
<evidence type="ECO:0000256" key="3">
    <source>
        <dbReference type="ARBA" id="ARBA00023125"/>
    </source>
</evidence>
<dbReference type="RefSeq" id="WP_009574751.1">
    <property type="nucleotide sequence ID" value="NZ_AEIG01000011.1"/>
</dbReference>
<keyword evidence="6" id="KW-1185">Reference proteome</keyword>
<dbReference type="PRINTS" id="PR00039">
    <property type="entry name" value="HTHLYSR"/>
</dbReference>
<dbReference type="PROSITE" id="PS50931">
    <property type="entry name" value="HTH_LYSR"/>
    <property type="match status" value="1"/>
</dbReference>
<accession>F3KZB1</accession>
<dbReference type="SUPFAM" id="SSF53850">
    <property type="entry name" value="Periplasmic binding protein-like II"/>
    <property type="match status" value="1"/>
</dbReference>
<dbReference type="STRING" id="2518989.IMCC3088_222"/>
<dbReference type="GO" id="GO:0000976">
    <property type="term" value="F:transcription cis-regulatory region binding"/>
    <property type="evidence" value="ECO:0007669"/>
    <property type="project" value="TreeGrafter"/>
</dbReference>
<evidence type="ECO:0000256" key="4">
    <source>
        <dbReference type="ARBA" id="ARBA00023163"/>
    </source>
</evidence>